<evidence type="ECO:0000313" key="2">
    <source>
        <dbReference type="Proteomes" id="UP000828390"/>
    </source>
</evidence>
<dbReference type="Proteomes" id="UP000828390">
    <property type="component" value="Unassembled WGS sequence"/>
</dbReference>
<reference evidence="1" key="1">
    <citation type="journal article" date="2019" name="bioRxiv">
        <title>The Genome of the Zebra Mussel, Dreissena polymorpha: A Resource for Invasive Species Research.</title>
        <authorList>
            <person name="McCartney M.A."/>
            <person name="Auch B."/>
            <person name="Kono T."/>
            <person name="Mallez S."/>
            <person name="Zhang Y."/>
            <person name="Obille A."/>
            <person name="Becker A."/>
            <person name="Abrahante J.E."/>
            <person name="Garbe J."/>
            <person name="Badalamenti J.P."/>
            <person name="Herman A."/>
            <person name="Mangelson H."/>
            <person name="Liachko I."/>
            <person name="Sullivan S."/>
            <person name="Sone E.D."/>
            <person name="Koren S."/>
            <person name="Silverstein K.A.T."/>
            <person name="Beckman K.B."/>
            <person name="Gohl D.M."/>
        </authorList>
    </citation>
    <scope>NUCLEOTIDE SEQUENCE</scope>
    <source>
        <strain evidence="1">Duluth1</strain>
        <tissue evidence="1">Whole animal</tissue>
    </source>
</reference>
<accession>A0A9D4IQU7</accession>
<keyword evidence="2" id="KW-1185">Reference proteome</keyword>
<name>A0A9D4IQU7_DREPO</name>
<dbReference type="AlphaFoldDB" id="A0A9D4IQU7"/>
<sequence>MQGRPPPITPIFCINGEILVTNADKATALVHHYQAVSSDEGYTQEFIERKLKIKEEFPAWLETHKHDENQNYNAPFSLFELETALI</sequence>
<evidence type="ECO:0000313" key="1">
    <source>
        <dbReference type="EMBL" id="KAH3783215.1"/>
    </source>
</evidence>
<dbReference type="EMBL" id="JAIWYP010000008">
    <property type="protein sequence ID" value="KAH3783215.1"/>
    <property type="molecule type" value="Genomic_DNA"/>
</dbReference>
<organism evidence="1 2">
    <name type="scientific">Dreissena polymorpha</name>
    <name type="common">Zebra mussel</name>
    <name type="synonym">Mytilus polymorpha</name>
    <dbReference type="NCBI Taxonomy" id="45954"/>
    <lineage>
        <taxon>Eukaryota</taxon>
        <taxon>Metazoa</taxon>
        <taxon>Spiralia</taxon>
        <taxon>Lophotrochozoa</taxon>
        <taxon>Mollusca</taxon>
        <taxon>Bivalvia</taxon>
        <taxon>Autobranchia</taxon>
        <taxon>Heteroconchia</taxon>
        <taxon>Euheterodonta</taxon>
        <taxon>Imparidentia</taxon>
        <taxon>Neoheterodontei</taxon>
        <taxon>Myida</taxon>
        <taxon>Dreissenoidea</taxon>
        <taxon>Dreissenidae</taxon>
        <taxon>Dreissena</taxon>
    </lineage>
</organism>
<proteinExistence type="predicted"/>
<gene>
    <name evidence="1" type="ORF">DPMN_161147</name>
</gene>
<protein>
    <submittedName>
        <fullName evidence="1">Uncharacterized protein</fullName>
    </submittedName>
</protein>
<comment type="caution">
    <text evidence="1">The sequence shown here is derived from an EMBL/GenBank/DDBJ whole genome shotgun (WGS) entry which is preliminary data.</text>
</comment>
<reference evidence="1" key="2">
    <citation type="submission" date="2020-11" db="EMBL/GenBank/DDBJ databases">
        <authorList>
            <person name="McCartney M.A."/>
            <person name="Auch B."/>
            <person name="Kono T."/>
            <person name="Mallez S."/>
            <person name="Becker A."/>
            <person name="Gohl D.M."/>
            <person name="Silverstein K.A.T."/>
            <person name="Koren S."/>
            <person name="Bechman K.B."/>
            <person name="Herman A."/>
            <person name="Abrahante J.E."/>
            <person name="Garbe J."/>
        </authorList>
    </citation>
    <scope>NUCLEOTIDE SEQUENCE</scope>
    <source>
        <strain evidence="1">Duluth1</strain>
        <tissue evidence="1">Whole animal</tissue>
    </source>
</reference>